<dbReference type="Proteomes" id="UP001056120">
    <property type="component" value="Linkage Group LG20"/>
</dbReference>
<evidence type="ECO:0000313" key="1">
    <source>
        <dbReference type="EMBL" id="KAI3741766.1"/>
    </source>
</evidence>
<proteinExistence type="predicted"/>
<keyword evidence="2" id="KW-1185">Reference proteome</keyword>
<organism evidence="1 2">
    <name type="scientific">Smallanthus sonchifolius</name>
    <dbReference type="NCBI Taxonomy" id="185202"/>
    <lineage>
        <taxon>Eukaryota</taxon>
        <taxon>Viridiplantae</taxon>
        <taxon>Streptophyta</taxon>
        <taxon>Embryophyta</taxon>
        <taxon>Tracheophyta</taxon>
        <taxon>Spermatophyta</taxon>
        <taxon>Magnoliopsida</taxon>
        <taxon>eudicotyledons</taxon>
        <taxon>Gunneridae</taxon>
        <taxon>Pentapetalae</taxon>
        <taxon>asterids</taxon>
        <taxon>campanulids</taxon>
        <taxon>Asterales</taxon>
        <taxon>Asteraceae</taxon>
        <taxon>Asteroideae</taxon>
        <taxon>Heliantheae alliance</taxon>
        <taxon>Millerieae</taxon>
        <taxon>Smallanthus</taxon>
    </lineage>
</organism>
<name>A0ACB9D5H8_9ASTR</name>
<reference evidence="1 2" key="2">
    <citation type="journal article" date="2022" name="Mol. Ecol. Resour.">
        <title>The genomes of chicory, endive, great burdock and yacon provide insights into Asteraceae paleo-polyploidization history and plant inulin production.</title>
        <authorList>
            <person name="Fan W."/>
            <person name="Wang S."/>
            <person name="Wang H."/>
            <person name="Wang A."/>
            <person name="Jiang F."/>
            <person name="Liu H."/>
            <person name="Zhao H."/>
            <person name="Xu D."/>
            <person name="Zhang Y."/>
        </authorList>
    </citation>
    <scope>NUCLEOTIDE SEQUENCE [LARGE SCALE GENOMIC DNA]</scope>
    <source>
        <strain evidence="2">cv. Yunnan</strain>
        <tissue evidence="1">Leaves</tissue>
    </source>
</reference>
<gene>
    <name evidence="1" type="ORF">L1987_59443</name>
</gene>
<protein>
    <submittedName>
        <fullName evidence="1">Uncharacterized protein</fullName>
    </submittedName>
</protein>
<evidence type="ECO:0000313" key="2">
    <source>
        <dbReference type="Proteomes" id="UP001056120"/>
    </source>
</evidence>
<sequence>MEGITNRVYRGVKGYWRRRRYERLGGKSRHENRRRRFWRIRITSKLKLKLKLKKKLKLPKKLLIGIRNGYVNMMMRMANSPVVAGCGGYGEGIAKFGMRPAKEYDEKLVIEIYKTLAMRKAQLVPEDAPEIAVPR</sequence>
<accession>A0ACB9D5H8</accession>
<dbReference type="EMBL" id="CM042037">
    <property type="protein sequence ID" value="KAI3741766.1"/>
    <property type="molecule type" value="Genomic_DNA"/>
</dbReference>
<reference evidence="2" key="1">
    <citation type="journal article" date="2022" name="Mol. Ecol. Resour.">
        <title>The genomes of chicory, endive, great burdock and yacon provide insights into Asteraceae palaeo-polyploidization history and plant inulin production.</title>
        <authorList>
            <person name="Fan W."/>
            <person name="Wang S."/>
            <person name="Wang H."/>
            <person name="Wang A."/>
            <person name="Jiang F."/>
            <person name="Liu H."/>
            <person name="Zhao H."/>
            <person name="Xu D."/>
            <person name="Zhang Y."/>
        </authorList>
    </citation>
    <scope>NUCLEOTIDE SEQUENCE [LARGE SCALE GENOMIC DNA]</scope>
    <source>
        <strain evidence="2">cv. Yunnan</strain>
    </source>
</reference>
<comment type="caution">
    <text evidence="1">The sequence shown here is derived from an EMBL/GenBank/DDBJ whole genome shotgun (WGS) entry which is preliminary data.</text>
</comment>